<comment type="caution">
    <text evidence="1">The sequence shown here is derived from an EMBL/GenBank/DDBJ whole genome shotgun (WGS) entry which is preliminary data.</text>
</comment>
<dbReference type="EMBL" id="JAPFFK010000005">
    <property type="protein sequence ID" value="KAJ6762874.1"/>
    <property type="molecule type" value="Genomic_DNA"/>
</dbReference>
<accession>A0A9Q0W917</accession>
<dbReference type="InterPro" id="IPR036259">
    <property type="entry name" value="MFS_trans_sf"/>
</dbReference>
<gene>
    <name evidence="1" type="ORF">OIU79_023590</name>
</gene>
<organism evidence="1 2">
    <name type="scientific">Salix purpurea</name>
    <name type="common">Purple osier willow</name>
    <dbReference type="NCBI Taxonomy" id="77065"/>
    <lineage>
        <taxon>Eukaryota</taxon>
        <taxon>Viridiplantae</taxon>
        <taxon>Streptophyta</taxon>
        <taxon>Embryophyta</taxon>
        <taxon>Tracheophyta</taxon>
        <taxon>Spermatophyta</taxon>
        <taxon>Magnoliopsida</taxon>
        <taxon>eudicotyledons</taxon>
        <taxon>Gunneridae</taxon>
        <taxon>Pentapetalae</taxon>
        <taxon>rosids</taxon>
        <taxon>fabids</taxon>
        <taxon>Malpighiales</taxon>
        <taxon>Salicaceae</taxon>
        <taxon>Saliceae</taxon>
        <taxon>Salix</taxon>
    </lineage>
</organism>
<keyword evidence="2" id="KW-1185">Reference proteome</keyword>
<evidence type="ECO:0000313" key="2">
    <source>
        <dbReference type="Proteomes" id="UP001151532"/>
    </source>
</evidence>
<protein>
    <submittedName>
        <fullName evidence="1">PROTEIN NRT1/ PTR FAMILY 8.3</fullName>
    </submittedName>
</protein>
<evidence type="ECO:0000313" key="1">
    <source>
        <dbReference type="EMBL" id="KAJ6762874.1"/>
    </source>
</evidence>
<name>A0A9Q0W917_SALPP</name>
<reference evidence="1" key="1">
    <citation type="submission" date="2022-11" db="EMBL/GenBank/DDBJ databases">
        <authorList>
            <person name="Hyden B.L."/>
            <person name="Feng K."/>
            <person name="Yates T."/>
            <person name="Jawdy S."/>
            <person name="Smart L.B."/>
            <person name="Muchero W."/>
        </authorList>
    </citation>
    <scope>NUCLEOTIDE SEQUENCE</scope>
    <source>
        <tissue evidence="1">Shoot tip</tissue>
    </source>
</reference>
<dbReference type="AlphaFoldDB" id="A0A9Q0W917"/>
<proteinExistence type="predicted"/>
<sequence length="155" mass="16929">MEELKALILMFPIEATGIVFAAVNAQTSTMFVEQGMLMNTTIGSSPFLLLSTFDKQSISAIITPMVNKVPQVVDRAFKSTSQHANQSCSLWELACSFSMLSMTAVALVEIKRLQACEIELGLSGEAVALPVSIFFDKFPNICWLVLQKFLDSLAA</sequence>
<dbReference type="OrthoDB" id="1730647at2759"/>
<dbReference type="Proteomes" id="UP001151532">
    <property type="component" value="Chromosome 13"/>
</dbReference>
<dbReference type="Gene3D" id="1.20.1250.20">
    <property type="entry name" value="MFS general substrate transporter like domains"/>
    <property type="match status" value="1"/>
</dbReference>
<reference evidence="1" key="2">
    <citation type="journal article" date="2023" name="Int. J. Mol. Sci.">
        <title>De Novo Assembly and Annotation of 11 Diverse Shrub Willow (Salix) Genomes Reveals Novel Gene Organization in Sex-Linked Regions.</title>
        <authorList>
            <person name="Hyden B."/>
            <person name="Feng K."/>
            <person name="Yates T.B."/>
            <person name="Jawdy S."/>
            <person name="Cereghino C."/>
            <person name="Smart L.B."/>
            <person name="Muchero W."/>
        </authorList>
    </citation>
    <scope>NUCLEOTIDE SEQUENCE</scope>
    <source>
        <tissue evidence="1">Shoot tip</tissue>
    </source>
</reference>
<dbReference type="PANTHER" id="PTHR11654">
    <property type="entry name" value="OLIGOPEPTIDE TRANSPORTER-RELATED"/>
    <property type="match status" value="1"/>
</dbReference>